<evidence type="ECO:0000256" key="1">
    <source>
        <dbReference type="ARBA" id="ARBA00010751"/>
    </source>
</evidence>
<dbReference type="Pfam" id="PF01906">
    <property type="entry name" value="YbjQ_1"/>
    <property type="match status" value="1"/>
</dbReference>
<name>A0A1V1NRK6_9BACT</name>
<dbReference type="AlphaFoldDB" id="A0A1V1NRK6"/>
<dbReference type="Gene3D" id="3.30.110.70">
    <property type="entry name" value="Hypothetical protein apc22750. Chain B"/>
    <property type="match status" value="1"/>
</dbReference>
<proteinExistence type="inferred from homology"/>
<organism evidence="2 3">
    <name type="scientific">Candidatus Magnetoglobus multicellularis str. Araruama</name>
    <dbReference type="NCBI Taxonomy" id="890399"/>
    <lineage>
        <taxon>Bacteria</taxon>
        <taxon>Pseudomonadati</taxon>
        <taxon>Thermodesulfobacteriota</taxon>
        <taxon>Desulfobacteria</taxon>
        <taxon>Desulfobacterales</taxon>
        <taxon>Desulfobacteraceae</taxon>
        <taxon>Candidatus Magnetoglobus</taxon>
    </lineage>
</organism>
<evidence type="ECO:0000313" key="3">
    <source>
        <dbReference type="Proteomes" id="UP000189670"/>
    </source>
</evidence>
<gene>
    <name evidence="2" type="ORF">OMM_14590</name>
</gene>
<protein>
    <submittedName>
        <fullName evidence="2">Uncharacterized protein</fullName>
    </submittedName>
</protein>
<dbReference type="Proteomes" id="UP000189670">
    <property type="component" value="Unassembled WGS sequence"/>
</dbReference>
<dbReference type="EMBL" id="ATBP01003052">
    <property type="protein sequence ID" value="ETR65232.1"/>
    <property type="molecule type" value="Genomic_DNA"/>
</dbReference>
<reference evidence="3" key="1">
    <citation type="submission" date="2012-11" db="EMBL/GenBank/DDBJ databases">
        <authorList>
            <person name="Lucero-Rivera Y.E."/>
            <person name="Tovar-Ramirez D."/>
        </authorList>
    </citation>
    <scope>NUCLEOTIDE SEQUENCE [LARGE SCALE GENOMIC DNA]</scope>
    <source>
        <strain evidence="3">Araruama</strain>
    </source>
</reference>
<dbReference type="InterPro" id="IPR035439">
    <property type="entry name" value="UPF0145_dom_sf"/>
</dbReference>
<comment type="similarity">
    <text evidence="1">Belongs to the UPF0145 family.</text>
</comment>
<sequence length="112" mass="12478">MVTGKNFLDPEQKIIKAKLVVGSVVIASDYFKRLLAGLRNIFGGQVNAYETLIDRARREAILRMKSQAEGAAIILNMRIETTNISRRQSRTRRNSSSASIEAIAYGTALYTE</sequence>
<dbReference type="PANTHER" id="PTHR34068">
    <property type="entry name" value="UPF0145 PROTEIN YBJQ"/>
    <property type="match status" value="1"/>
</dbReference>
<comment type="caution">
    <text evidence="2">The sequence shown here is derived from an EMBL/GenBank/DDBJ whole genome shotgun (WGS) entry which is preliminary data.</text>
</comment>
<evidence type="ECO:0000313" key="2">
    <source>
        <dbReference type="EMBL" id="ETR65232.1"/>
    </source>
</evidence>
<dbReference type="SUPFAM" id="SSF117782">
    <property type="entry name" value="YbjQ-like"/>
    <property type="match status" value="1"/>
</dbReference>
<dbReference type="InterPro" id="IPR002765">
    <property type="entry name" value="UPF0145_YbjQ-like"/>
</dbReference>
<accession>A0A1V1NRK6</accession>